<dbReference type="Proteomes" id="UP001342314">
    <property type="component" value="Unassembled WGS sequence"/>
</dbReference>
<evidence type="ECO:0000256" key="1">
    <source>
        <dbReference type="SAM" id="MobiDB-lite"/>
    </source>
</evidence>
<evidence type="ECO:0008006" key="4">
    <source>
        <dbReference type="Google" id="ProtNLM"/>
    </source>
</evidence>
<dbReference type="EMBL" id="BQKY01000005">
    <property type="protein sequence ID" value="GJN89532.1"/>
    <property type="molecule type" value="Genomic_DNA"/>
</dbReference>
<accession>A0AAV5GJJ4</accession>
<comment type="caution">
    <text evidence="2">The sequence shown here is derived from an EMBL/GenBank/DDBJ whole genome shotgun (WGS) entry which is preliminary data.</text>
</comment>
<evidence type="ECO:0000313" key="3">
    <source>
        <dbReference type="Proteomes" id="UP001342314"/>
    </source>
</evidence>
<gene>
    <name evidence="2" type="ORF">Rhopal_002519-T1</name>
</gene>
<name>A0AAV5GJJ4_9BASI</name>
<feature type="region of interest" description="Disordered" evidence="1">
    <location>
        <begin position="1"/>
        <end position="48"/>
    </location>
</feature>
<keyword evidence="3" id="KW-1185">Reference proteome</keyword>
<dbReference type="AlphaFoldDB" id="A0AAV5GJJ4"/>
<reference evidence="2 3" key="1">
    <citation type="submission" date="2021-12" db="EMBL/GenBank/DDBJ databases">
        <title>High titer production of polyol ester of fatty acids by Rhodotorula paludigena BS15 towards product separation-free biomass refinery.</title>
        <authorList>
            <person name="Mano J."/>
            <person name="Ono H."/>
            <person name="Tanaka T."/>
            <person name="Naito K."/>
            <person name="Sushida H."/>
            <person name="Ike M."/>
            <person name="Tokuyasu K."/>
            <person name="Kitaoka M."/>
        </authorList>
    </citation>
    <scope>NUCLEOTIDE SEQUENCE [LARGE SCALE GENOMIC DNA]</scope>
    <source>
        <strain evidence="2 3">BS15</strain>
    </source>
</reference>
<organism evidence="2 3">
    <name type="scientific">Rhodotorula paludigena</name>
    <dbReference type="NCBI Taxonomy" id="86838"/>
    <lineage>
        <taxon>Eukaryota</taxon>
        <taxon>Fungi</taxon>
        <taxon>Dikarya</taxon>
        <taxon>Basidiomycota</taxon>
        <taxon>Pucciniomycotina</taxon>
        <taxon>Microbotryomycetes</taxon>
        <taxon>Sporidiobolales</taxon>
        <taxon>Sporidiobolaceae</taxon>
        <taxon>Rhodotorula</taxon>
    </lineage>
</organism>
<protein>
    <recommendedName>
        <fullName evidence="4">F-box domain-containing protein</fullName>
    </recommendedName>
</protein>
<feature type="compositionally biased region" description="Polar residues" evidence="1">
    <location>
        <begin position="26"/>
        <end position="35"/>
    </location>
</feature>
<sequence length="218" mass="24402">MDHNSSSFDPPIEALDRLSVGMEEGQVSQLAQSSPRSEENEPTASTEHLKLSIVERLPPELIELIARHVTSRWGDDFHARSGGSASSMSKRMQETINYGLVCRSWLAPFRHEIWRSVNLSLTPPISPFWLRLAEAHKRGDGLSCNIERLAITENERVIPPDLAAAEALVANQLPAALSSLHELHLVGQSTPELWFTRSPRPLRFPELVTLSLYLHSPF</sequence>
<evidence type="ECO:0000313" key="2">
    <source>
        <dbReference type="EMBL" id="GJN89532.1"/>
    </source>
</evidence>
<proteinExistence type="predicted"/>